<evidence type="ECO:0000313" key="3">
    <source>
        <dbReference type="Proteomes" id="UP000235145"/>
    </source>
</evidence>
<sequence>MIGSEYYEVRVVYKFVCTQYQNHVVLVTVEFLHFLFVCCLFVRSKLYFSCLVLMEVKLTVFIQHILYICDNTVLFILFKLTIWVCVPYLKKNVFH</sequence>
<keyword evidence="3" id="KW-1185">Reference proteome</keyword>
<accession>A0A9R1V6L9</accession>
<proteinExistence type="predicted"/>
<name>A0A9R1V6L9_LACSA</name>
<feature type="transmembrane region" description="Helical" evidence="1">
    <location>
        <begin position="20"/>
        <end position="41"/>
    </location>
</feature>
<keyword evidence="1" id="KW-1133">Transmembrane helix</keyword>
<evidence type="ECO:0000313" key="2">
    <source>
        <dbReference type="EMBL" id="KAJ0199859.1"/>
    </source>
</evidence>
<dbReference type="Proteomes" id="UP000235145">
    <property type="component" value="Unassembled WGS sequence"/>
</dbReference>
<gene>
    <name evidence="2" type="ORF">LSAT_V11C600331160</name>
</gene>
<protein>
    <submittedName>
        <fullName evidence="2">Uncharacterized protein</fullName>
    </submittedName>
</protein>
<organism evidence="2 3">
    <name type="scientific">Lactuca sativa</name>
    <name type="common">Garden lettuce</name>
    <dbReference type="NCBI Taxonomy" id="4236"/>
    <lineage>
        <taxon>Eukaryota</taxon>
        <taxon>Viridiplantae</taxon>
        <taxon>Streptophyta</taxon>
        <taxon>Embryophyta</taxon>
        <taxon>Tracheophyta</taxon>
        <taxon>Spermatophyta</taxon>
        <taxon>Magnoliopsida</taxon>
        <taxon>eudicotyledons</taxon>
        <taxon>Gunneridae</taxon>
        <taxon>Pentapetalae</taxon>
        <taxon>asterids</taxon>
        <taxon>campanulids</taxon>
        <taxon>Asterales</taxon>
        <taxon>Asteraceae</taxon>
        <taxon>Cichorioideae</taxon>
        <taxon>Cichorieae</taxon>
        <taxon>Lactucinae</taxon>
        <taxon>Lactuca</taxon>
    </lineage>
</organism>
<reference evidence="2 3" key="1">
    <citation type="journal article" date="2017" name="Nat. Commun.">
        <title>Genome assembly with in vitro proximity ligation data and whole-genome triplication in lettuce.</title>
        <authorList>
            <person name="Reyes-Chin-Wo S."/>
            <person name="Wang Z."/>
            <person name="Yang X."/>
            <person name="Kozik A."/>
            <person name="Arikit S."/>
            <person name="Song C."/>
            <person name="Xia L."/>
            <person name="Froenicke L."/>
            <person name="Lavelle D.O."/>
            <person name="Truco M.J."/>
            <person name="Xia R."/>
            <person name="Zhu S."/>
            <person name="Xu C."/>
            <person name="Xu H."/>
            <person name="Xu X."/>
            <person name="Cox K."/>
            <person name="Korf I."/>
            <person name="Meyers B.C."/>
            <person name="Michelmore R.W."/>
        </authorList>
    </citation>
    <scope>NUCLEOTIDE SEQUENCE [LARGE SCALE GENOMIC DNA]</scope>
    <source>
        <strain evidence="3">cv. Salinas</strain>
        <tissue evidence="2">Seedlings</tissue>
    </source>
</reference>
<keyword evidence="1" id="KW-0812">Transmembrane</keyword>
<dbReference type="EMBL" id="NBSK02000006">
    <property type="protein sequence ID" value="KAJ0199859.1"/>
    <property type="molecule type" value="Genomic_DNA"/>
</dbReference>
<dbReference type="AlphaFoldDB" id="A0A9R1V6L9"/>
<evidence type="ECO:0000256" key="1">
    <source>
        <dbReference type="SAM" id="Phobius"/>
    </source>
</evidence>
<comment type="caution">
    <text evidence="2">The sequence shown here is derived from an EMBL/GenBank/DDBJ whole genome shotgun (WGS) entry which is preliminary data.</text>
</comment>
<keyword evidence="1" id="KW-0472">Membrane</keyword>
<feature type="transmembrane region" description="Helical" evidence="1">
    <location>
        <begin position="72"/>
        <end position="89"/>
    </location>
</feature>